<name>A0A6V7PYU8_ANACO</name>
<feature type="region of interest" description="Disordered" evidence="1">
    <location>
        <begin position="409"/>
        <end position="434"/>
    </location>
</feature>
<feature type="compositionally biased region" description="Basic and acidic residues" evidence="1">
    <location>
        <begin position="261"/>
        <end position="273"/>
    </location>
</feature>
<evidence type="ECO:0000313" key="2">
    <source>
        <dbReference type="EMBL" id="CAD1835923.1"/>
    </source>
</evidence>
<gene>
    <name evidence="2" type="ORF">CB5_LOCUS19134</name>
</gene>
<dbReference type="EMBL" id="LR862153">
    <property type="protein sequence ID" value="CAD1835923.1"/>
    <property type="molecule type" value="Genomic_DNA"/>
</dbReference>
<accession>A0A6V7PYU8</accession>
<reference evidence="2" key="1">
    <citation type="submission" date="2020-07" db="EMBL/GenBank/DDBJ databases">
        <authorList>
            <person name="Lin J."/>
        </authorList>
    </citation>
    <scope>NUCLEOTIDE SEQUENCE</scope>
</reference>
<dbReference type="AlphaFoldDB" id="A0A6V7PYU8"/>
<feature type="compositionally biased region" description="Polar residues" evidence="1">
    <location>
        <begin position="419"/>
        <end position="434"/>
    </location>
</feature>
<protein>
    <recommendedName>
        <fullName evidence="3">Chromo domain-containing protein</fullName>
    </recommendedName>
</protein>
<evidence type="ECO:0008006" key="3">
    <source>
        <dbReference type="Google" id="ProtNLM"/>
    </source>
</evidence>
<proteinExistence type="predicted"/>
<organism evidence="2">
    <name type="scientific">Ananas comosus var. bracteatus</name>
    <name type="common">red pineapple</name>
    <dbReference type="NCBI Taxonomy" id="296719"/>
    <lineage>
        <taxon>Eukaryota</taxon>
        <taxon>Viridiplantae</taxon>
        <taxon>Streptophyta</taxon>
        <taxon>Embryophyta</taxon>
        <taxon>Tracheophyta</taxon>
        <taxon>Spermatophyta</taxon>
        <taxon>Magnoliopsida</taxon>
        <taxon>Liliopsida</taxon>
        <taxon>Poales</taxon>
        <taxon>Bromeliaceae</taxon>
        <taxon>Bromelioideae</taxon>
        <taxon>Ananas</taxon>
    </lineage>
</organism>
<evidence type="ECO:0000256" key="1">
    <source>
        <dbReference type="SAM" id="MobiDB-lite"/>
    </source>
</evidence>
<feature type="compositionally biased region" description="Basic and acidic residues" evidence="1">
    <location>
        <begin position="409"/>
        <end position="418"/>
    </location>
</feature>
<sequence length="757" mass="86641">MAFPLAPIPPADTRDNHALVFCDGLCLSEPNFISFDRPDSRFAYSLCLPSQLLDLELFPQPGDGSHSSESGSRYRGMDIRNEKKIIGWINGLEQKTAFNWITRLRPSFACSPKLTQDSLGYQFTNTGRKETYLIYLFIYVEKPIQILDRKEKVLRSHIIPLVKVLWQQHSKEEATWEREDEMKEKYPDWFESKDCNHYVKRCEKVKERAYPCPSSLHPITSIPHAANDHASFLPAGSGERNGARQLVPNILASKYPLIPLHEKQSSRKKEHPSDSLQVRTHGKEDLPLTRLNRRSRYATRPPCFRGDRASALIFWLATLLGSSSHSSPSKKTNFFESSVFPPYGVQWLDRTHVLSKSGEKGNKKLRCQKSPSLQQLHGKGKGCCDSTIAGVYTSQLLILIRSRLLEMKKERSPPEKQESQNSIDDSTFIKNSPSFPRTQQGFLVRERLKQAIEAQRFKLGLRLYCQIGLIHVTRDATNHRSERPDHLALIGCAHTTLSLELLSDWLCFRAYSTSSGRIGTSPPLVIGPVLLLSLRVLLHTGPLEFLLESYTPDFEGNSLLQLVLRRDENTGLSHWQARLSPWQGTHSPSLRLSDELHLEFSLGDRCTPFFLSMLREPHDPSFRHEFSMIRLISKYVSLPYPLLSPPSLRPPKKPTLFRILSRLIREEIRKKLPTSRIEVLSLGRLVTIDFPERIRLGRLGWGVTWAEERLGSLCFRTLVRGKEIADATSTRCSYFPIQKSRLRRDRSLRITKTNIDS</sequence>
<feature type="region of interest" description="Disordered" evidence="1">
    <location>
        <begin position="261"/>
        <end position="282"/>
    </location>
</feature>